<evidence type="ECO:0000256" key="13">
    <source>
        <dbReference type="ARBA" id="ARBA00047995"/>
    </source>
</evidence>
<keyword evidence="9" id="KW-0067">ATP-binding</keyword>
<dbReference type="Proteomes" id="UP000887565">
    <property type="component" value="Unplaced"/>
</dbReference>
<evidence type="ECO:0000256" key="10">
    <source>
        <dbReference type="ARBA" id="ARBA00023125"/>
    </source>
</evidence>
<dbReference type="PROSITE" id="PS51533">
    <property type="entry name" value="ADD"/>
    <property type="match status" value="1"/>
</dbReference>
<protein>
    <submittedName>
        <fullName evidence="17">PHD-type domain-containing protein</fullName>
    </submittedName>
</protein>
<feature type="domain" description="PHD-type" evidence="15">
    <location>
        <begin position="1"/>
        <end position="105"/>
    </location>
</feature>
<dbReference type="GO" id="GO:0005634">
    <property type="term" value="C:nucleus"/>
    <property type="evidence" value="ECO:0007669"/>
    <property type="project" value="UniProtKB-SubCell"/>
</dbReference>
<evidence type="ECO:0000256" key="11">
    <source>
        <dbReference type="ARBA" id="ARBA00023204"/>
    </source>
</evidence>
<reference evidence="17" key="1">
    <citation type="submission" date="2022-11" db="UniProtKB">
        <authorList>
            <consortium name="WormBaseParasite"/>
        </authorList>
    </citation>
    <scope>IDENTIFICATION</scope>
</reference>
<keyword evidence="7" id="KW-0378">Hydrolase</keyword>
<dbReference type="InterPro" id="IPR011011">
    <property type="entry name" value="Znf_FYVE_PHD"/>
</dbReference>
<keyword evidence="6" id="KW-0863">Zinc-finger</keyword>
<feature type="compositionally biased region" description="Basic and acidic residues" evidence="14">
    <location>
        <begin position="275"/>
        <end position="289"/>
    </location>
</feature>
<evidence type="ECO:0000256" key="5">
    <source>
        <dbReference type="ARBA" id="ARBA00022763"/>
    </source>
</evidence>
<dbReference type="InterPro" id="IPR013083">
    <property type="entry name" value="Znf_RING/FYVE/PHD"/>
</dbReference>
<keyword evidence="8" id="KW-0862">Zinc</keyword>
<name>A0A915K958_ROMCU</name>
<dbReference type="GO" id="GO:0010468">
    <property type="term" value="P:regulation of gene expression"/>
    <property type="evidence" value="ECO:0007669"/>
    <property type="project" value="UniProtKB-ARBA"/>
</dbReference>
<dbReference type="GO" id="GO:0005524">
    <property type="term" value="F:ATP binding"/>
    <property type="evidence" value="ECO:0007669"/>
    <property type="project" value="UniProtKB-KW"/>
</dbReference>
<dbReference type="GO" id="GO:0008270">
    <property type="term" value="F:zinc ion binding"/>
    <property type="evidence" value="ECO:0007669"/>
    <property type="project" value="UniProtKB-KW"/>
</dbReference>
<evidence type="ECO:0000256" key="1">
    <source>
        <dbReference type="ARBA" id="ARBA00004123"/>
    </source>
</evidence>
<keyword evidence="5" id="KW-0227">DNA damage</keyword>
<dbReference type="GO" id="GO:0031490">
    <property type="term" value="F:chromatin DNA binding"/>
    <property type="evidence" value="ECO:0007669"/>
    <property type="project" value="TreeGrafter"/>
</dbReference>
<evidence type="ECO:0000313" key="17">
    <source>
        <dbReference type="WBParaSite" id="nRc.2.0.1.t34705-RA"/>
    </source>
</evidence>
<dbReference type="GO" id="GO:0006338">
    <property type="term" value="P:chromatin remodeling"/>
    <property type="evidence" value="ECO:0007669"/>
    <property type="project" value="TreeGrafter"/>
</dbReference>
<dbReference type="AlphaFoldDB" id="A0A915K958"/>
<dbReference type="GO" id="GO:0006281">
    <property type="term" value="P:DNA repair"/>
    <property type="evidence" value="ECO:0007669"/>
    <property type="project" value="UniProtKB-KW"/>
</dbReference>
<evidence type="ECO:0000256" key="3">
    <source>
        <dbReference type="ARBA" id="ARBA00022723"/>
    </source>
</evidence>
<evidence type="ECO:0000256" key="4">
    <source>
        <dbReference type="ARBA" id="ARBA00022741"/>
    </source>
</evidence>
<dbReference type="GO" id="GO:0031297">
    <property type="term" value="P:replication fork processing"/>
    <property type="evidence" value="ECO:0007669"/>
    <property type="project" value="TreeGrafter"/>
</dbReference>
<evidence type="ECO:0000256" key="14">
    <source>
        <dbReference type="SAM" id="MobiDB-lite"/>
    </source>
</evidence>
<comment type="catalytic activity">
    <reaction evidence="13">
        <text>ATP + H2O = ADP + phosphate + H(+)</text>
        <dbReference type="Rhea" id="RHEA:13065"/>
        <dbReference type="ChEBI" id="CHEBI:15377"/>
        <dbReference type="ChEBI" id="CHEBI:15378"/>
        <dbReference type="ChEBI" id="CHEBI:30616"/>
        <dbReference type="ChEBI" id="CHEBI:43474"/>
        <dbReference type="ChEBI" id="CHEBI:456216"/>
        <dbReference type="EC" id="3.6.4.12"/>
    </reaction>
</comment>
<evidence type="ECO:0000256" key="9">
    <source>
        <dbReference type="ARBA" id="ARBA00022840"/>
    </source>
</evidence>
<evidence type="ECO:0000259" key="15">
    <source>
        <dbReference type="PROSITE" id="PS51533"/>
    </source>
</evidence>
<keyword evidence="12" id="KW-0539">Nucleus</keyword>
<feature type="region of interest" description="Disordered" evidence="14">
    <location>
        <begin position="234"/>
        <end position="296"/>
    </location>
</feature>
<comment type="subcellular location">
    <subcellularLocation>
        <location evidence="1">Nucleus</location>
    </subcellularLocation>
</comment>
<keyword evidence="4" id="KW-0547">Nucleotide-binding</keyword>
<feature type="compositionally biased region" description="Polar residues" evidence="14">
    <location>
        <begin position="259"/>
        <end position="274"/>
    </location>
</feature>
<dbReference type="InterPro" id="IPR052131">
    <property type="entry name" value="ATRX_domain-containing"/>
</dbReference>
<proteinExistence type="inferred from homology"/>
<keyword evidence="11" id="KW-0234">DNA repair</keyword>
<dbReference type="WBParaSite" id="nRc.2.0.1.t34705-RA">
    <property type="protein sequence ID" value="nRc.2.0.1.t34705-RA"/>
    <property type="gene ID" value="nRc.2.0.1.g34705"/>
</dbReference>
<dbReference type="GO" id="GO:0016787">
    <property type="term" value="F:hydrolase activity"/>
    <property type="evidence" value="ECO:0007669"/>
    <property type="project" value="UniProtKB-KW"/>
</dbReference>
<dbReference type="InterPro" id="IPR025766">
    <property type="entry name" value="ADD"/>
</dbReference>
<comment type="similarity">
    <text evidence="2">Belongs to the SNF2/RAD54 helicase family.</text>
</comment>
<evidence type="ECO:0000256" key="6">
    <source>
        <dbReference type="ARBA" id="ARBA00022771"/>
    </source>
</evidence>
<dbReference type="Gene3D" id="3.30.40.10">
    <property type="entry name" value="Zinc/RING finger domain, C3HC4 (zinc finger)"/>
    <property type="match status" value="1"/>
</dbReference>
<dbReference type="GO" id="GO:0005721">
    <property type="term" value="C:pericentric heterochromatin"/>
    <property type="evidence" value="ECO:0007669"/>
    <property type="project" value="TreeGrafter"/>
</dbReference>
<evidence type="ECO:0000256" key="2">
    <source>
        <dbReference type="ARBA" id="ARBA00007025"/>
    </source>
</evidence>
<organism evidence="16 17">
    <name type="scientific">Romanomermis culicivorax</name>
    <name type="common">Nematode worm</name>
    <dbReference type="NCBI Taxonomy" id="13658"/>
    <lineage>
        <taxon>Eukaryota</taxon>
        <taxon>Metazoa</taxon>
        <taxon>Ecdysozoa</taxon>
        <taxon>Nematoda</taxon>
        <taxon>Enoplea</taxon>
        <taxon>Dorylaimia</taxon>
        <taxon>Mermithida</taxon>
        <taxon>Mermithoidea</taxon>
        <taxon>Mermithidae</taxon>
        <taxon>Romanomermis</taxon>
    </lineage>
</organism>
<evidence type="ECO:0000256" key="12">
    <source>
        <dbReference type="ARBA" id="ARBA00023242"/>
    </source>
</evidence>
<dbReference type="SUPFAM" id="SSF57903">
    <property type="entry name" value="FYVE/PHD zinc finger"/>
    <property type="match status" value="1"/>
</dbReference>
<dbReference type="PANTHER" id="PTHR46357:SF1">
    <property type="entry name" value="TRANSCRIPTIONAL REGULATOR ATRX"/>
    <property type="match status" value="1"/>
</dbReference>
<feature type="compositionally biased region" description="Basic and acidic residues" evidence="14">
    <location>
        <begin position="234"/>
        <end position="252"/>
    </location>
</feature>
<dbReference type="PANTHER" id="PTHR46357">
    <property type="entry name" value="TRANSCRIPTIONAL REGULATOR ATRX"/>
    <property type="match status" value="1"/>
</dbReference>
<keyword evidence="10" id="KW-0238">DNA-binding</keyword>
<accession>A0A915K958</accession>
<sequence>RCHKYLTDDAGTWTQDENGKDEYCRWCGEGGNIIECDFCPKGFCTSCIRRNIGRTYFQDLKSKIDTDQTFKFKCFCCDRTKIENLRRKMVDLQNLIREKTKNCRKSTKNRRFSSANKPDIQISLKDLRSKIENLKNLAIIDDLSTMDLKLKDEKCGKFSTILDFLQKSVSSFNSVLEKSRDLALKEEDDKDFHVSLEDQIIKVEITGDENILDIEEKNEKIQLDSQSTSVIMEKSIKSDAKKSDQEKEKISDESDSETSLKSVQEKSLSIFGSKSDSEISTKSVPEKSKKERKSILSKKFGIWII</sequence>
<keyword evidence="16" id="KW-1185">Reference proteome</keyword>
<keyword evidence="3" id="KW-0479">Metal-binding</keyword>
<dbReference type="GO" id="GO:0003678">
    <property type="term" value="F:DNA helicase activity"/>
    <property type="evidence" value="ECO:0007669"/>
    <property type="project" value="UniProtKB-EC"/>
</dbReference>
<evidence type="ECO:0000256" key="7">
    <source>
        <dbReference type="ARBA" id="ARBA00022801"/>
    </source>
</evidence>
<evidence type="ECO:0000313" key="16">
    <source>
        <dbReference type="Proteomes" id="UP000887565"/>
    </source>
</evidence>
<evidence type="ECO:0000256" key="8">
    <source>
        <dbReference type="ARBA" id="ARBA00022833"/>
    </source>
</evidence>